<dbReference type="Proteomes" id="UP000789901">
    <property type="component" value="Unassembled WGS sequence"/>
</dbReference>
<sequence length="185" mass="21158">DLVATGNWAKKLAANVIAQLEAIAVLFDDNVVDRQQSGFKDSTERGPYVVAKRYCTRNMKCLHRKRYSDFSHTADPERIEFGRRVFENCGFGELDIKVRNCEPIGGPLGQVRHRQACKLLEYKNKKVQQSPLLSRFESCGLFFTDWKGAWSIIMEVIREEIDLSPPNEIILLGSSDSRPSQSYER</sequence>
<reference evidence="1 2" key="1">
    <citation type="submission" date="2021-06" db="EMBL/GenBank/DDBJ databases">
        <authorList>
            <person name="Kallberg Y."/>
            <person name="Tangrot J."/>
            <person name="Rosling A."/>
        </authorList>
    </citation>
    <scope>NUCLEOTIDE SEQUENCE [LARGE SCALE GENOMIC DNA]</scope>
    <source>
        <strain evidence="1 2">120-4 pot B 10/14</strain>
    </source>
</reference>
<name>A0ABN7VWN5_GIGMA</name>
<gene>
    <name evidence="1" type="ORF">GMARGA_LOCUS23550</name>
</gene>
<organism evidence="1 2">
    <name type="scientific">Gigaspora margarita</name>
    <dbReference type="NCBI Taxonomy" id="4874"/>
    <lineage>
        <taxon>Eukaryota</taxon>
        <taxon>Fungi</taxon>
        <taxon>Fungi incertae sedis</taxon>
        <taxon>Mucoromycota</taxon>
        <taxon>Glomeromycotina</taxon>
        <taxon>Glomeromycetes</taxon>
        <taxon>Diversisporales</taxon>
        <taxon>Gigasporaceae</taxon>
        <taxon>Gigaspora</taxon>
    </lineage>
</organism>
<feature type="non-terminal residue" evidence="1">
    <location>
        <position position="1"/>
    </location>
</feature>
<evidence type="ECO:0000313" key="1">
    <source>
        <dbReference type="EMBL" id="CAG8802998.1"/>
    </source>
</evidence>
<proteinExistence type="predicted"/>
<evidence type="ECO:0000313" key="2">
    <source>
        <dbReference type="Proteomes" id="UP000789901"/>
    </source>
</evidence>
<keyword evidence="2" id="KW-1185">Reference proteome</keyword>
<comment type="caution">
    <text evidence="1">The sequence shown here is derived from an EMBL/GenBank/DDBJ whole genome shotgun (WGS) entry which is preliminary data.</text>
</comment>
<dbReference type="EMBL" id="CAJVQB010023949">
    <property type="protein sequence ID" value="CAG8802998.1"/>
    <property type="molecule type" value="Genomic_DNA"/>
</dbReference>
<accession>A0ABN7VWN5</accession>
<protein>
    <submittedName>
        <fullName evidence="1">36589_t:CDS:1</fullName>
    </submittedName>
</protein>